<reference evidence="5 6" key="1">
    <citation type="journal article" date="2021" name="Nat. Plants">
        <title>The Taxus genome provides insights into paclitaxel biosynthesis.</title>
        <authorList>
            <person name="Xiong X."/>
            <person name="Gou J."/>
            <person name="Liao Q."/>
            <person name="Li Y."/>
            <person name="Zhou Q."/>
            <person name="Bi G."/>
            <person name="Li C."/>
            <person name="Du R."/>
            <person name="Wang X."/>
            <person name="Sun T."/>
            <person name="Guo L."/>
            <person name="Liang H."/>
            <person name="Lu P."/>
            <person name="Wu Y."/>
            <person name="Zhang Z."/>
            <person name="Ro D.K."/>
            <person name="Shang Y."/>
            <person name="Huang S."/>
            <person name="Yan J."/>
        </authorList>
    </citation>
    <scope>NUCLEOTIDE SEQUENCE [LARGE SCALE GENOMIC DNA]</scope>
    <source>
        <strain evidence="5">Ta-2019</strain>
    </source>
</reference>
<dbReference type="InterPro" id="IPR057670">
    <property type="entry name" value="SH3_retrovirus"/>
</dbReference>
<dbReference type="InterPro" id="IPR039537">
    <property type="entry name" value="Retrotran_Ty1/copia-like"/>
</dbReference>
<dbReference type="GO" id="GO:0003676">
    <property type="term" value="F:nucleic acid binding"/>
    <property type="evidence" value="ECO:0007669"/>
    <property type="project" value="InterPro"/>
</dbReference>
<dbReference type="GO" id="GO:0015074">
    <property type="term" value="P:DNA integration"/>
    <property type="evidence" value="ECO:0007669"/>
    <property type="project" value="InterPro"/>
</dbReference>
<name>A0AA38FC40_TAXCH</name>
<evidence type="ECO:0000256" key="1">
    <source>
        <dbReference type="ARBA" id="ARBA00022723"/>
    </source>
</evidence>
<keyword evidence="1" id="KW-0479">Metal-binding</keyword>
<dbReference type="GO" id="GO:0046872">
    <property type="term" value="F:metal ion binding"/>
    <property type="evidence" value="ECO:0007669"/>
    <property type="project" value="UniProtKB-KW"/>
</dbReference>
<dbReference type="PANTHER" id="PTHR42648">
    <property type="entry name" value="TRANSPOSASE, PUTATIVE-RELATED"/>
    <property type="match status" value="1"/>
</dbReference>
<dbReference type="InterPro" id="IPR036397">
    <property type="entry name" value="RNaseH_sf"/>
</dbReference>
<evidence type="ECO:0000259" key="4">
    <source>
        <dbReference type="PROSITE" id="PS50994"/>
    </source>
</evidence>
<evidence type="ECO:0000256" key="3">
    <source>
        <dbReference type="SAM" id="MobiDB-lite"/>
    </source>
</evidence>
<dbReference type="Gene3D" id="3.30.420.10">
    <property type="entry name" value="Ribonuclease H-like superfamily/Ribonuclease H"/>
    <property type="match status" value="1"/>
</dbReference>
<dbReference type="InterPro" id="IPR012337">
    <property type="entry name" value="RNaseH-like_sf"/>
</dbReference>
<proteinExistence type="predicted"/>
<comment type="caution">
    <text evidence="5">The sequence shown here is derived from an EMBL/GenBank/DDBJ whole genome shotgun (WGS) entry which is preliminary data.</text>
</comment>
<dbReference type="SUPFAM" id="SSF53098">
    <property type="entry name" value="Ribonuclease H-like"/>
    <property type="match status" value="1"/>
</dbReference>
<organism evidence="5 6">
    <name type="scientific">Taxus chinensis</name>
    <name type="common">Chinese yew</name>
    <name type="synonym">Taxus wallichiana var. chinensis</name>
    <dbReference type="NCBI Taxonomy" id="29808"/>
    <lineage>
        <taxon>Eukaryota</taxon>
        <taxon>Viridiplantae</taxon>
        <taxon>Streptophyta</taxon>
        <taxon>Embryophyta</taxon>
        <taxon>Tracheophyta</taxon>
        <taxon>Spermatophyta</taxon>
        <taxon>Pinopsida</taxon>
        <taxon>Pinidae</taxon>
        <taxon>Conifers II</taxon>
        <taxon>Cupressales</taxon>
        <taxon>Taxaceae</taxon>
        <taxon>Taxus</taxon>
    </lineage>
</organism>
<feature type="compositionally biased region" description="Low complexity" evidence="3">
    <location>
        <begin position="222"/>
        <end position="232"/>
    </location>
</feature>
<evidence type="ECO:0000313" key="5">
    <source>
        <dbReference type="EMBL" id="KAH9296725.1"/>
    </source>
</evidence>
<gene>
    <name evidence="5" type="ORF">KI387_044753</name>
</gene>
<dbReference type="InterPro" id="IPR001584">
    <property type="entry name" value="Integrase_cat-core"/>
</dbReference>
<feature type="domain" description="Integrase catalytic" evidence="4">
    <location>
        <begin position="1"/>
        <end position="122"/>
    </location>
</feature>
<dbReference type="Pfam" id="PF25597">
    <property type="entry name" value="SH3_retrovirus"/>
    <property type="match status" value="1"/>
</dbReference>
<dbReference type="GO" id="GO:0016787">
    <property type="term" value="F:hydrolase activity"/>
    <property type="evidence" value="ECO:0007669"/>
    <property type="project" value="UniProtKB-KW"/>
</dbReference>
<feature type="non-terminal residue" evidence="5">
    <location>
        <position position="1"/>
    </location>
</feature>
<keyword evidence="6" id="KW-1185">Reference proteome</keyword>
<dbReference type="InterPro" id="IPR013103">
    <property type="entry name" value="RVT_2"/>
</dbReference>
<dbReference type="Proteomes" id="UP000824469">
    <property type="component" value="Unassembled WGS sequence"/>
</dbReference>
<dbReference type="AlphaFoldDB" id="A0AA38FC40"/>
<dbReference type="PROSITE" id="PS50994">
    <property type="entry name" value="INTEGRASE"/>
    <property type="match status" value="1"/>
</dbReference>
<dbReference type="EMBL" id="JAHRHJ020000011">
    <property type="protein sequence ID" value="KAH9296725.1"/>
    <property type="molecule type" value="Genomic_DNA"/>
</dbReference>
<dbReference type="Pfam" id="PF07727">
    <property type="entry name" value="RVT_2"/>
    <property type="match status" value="1"/>
</dbReference>
<feature type="region of interest" description="Disordered" evidence="3">
    <location>
        <begin position="214"/>
        <end position="241"/>
    </location>
</feature>
<feature type="non-terminal residue" evidence="5">
    <location>
        <position position="379"/>
    </location>
</feature>
<dbReference type="OMA" id="TYRESIC"/>
<keyword evidence="2" id="KW-0378">Hydrolase</keyword>
<accession>A0AA38FC40</accession>
<sequence length="379" mass="43684">NKSDVFDTFVKWKALVENETGLKLKCLRSDNGGEYCSNEFDDYCSKNEICRKKTVPGTPQQNGVSERMNRTIMEHARSMRLHAGLPLSFWVEAVSTTVYLINRGPSSALDGGIPEEAWYGKKVDYSFLRVFGCEVFVHIDKDDRTKLEAKSEKCTFIGYGGDDFGYKCWSIKDKKIIRSRDVVFNEKVMYKQQLQENKEESKKEYAVVEDLPDGKVTHESVQEPTQQEPQTPILRSGEPESFDEAMQVDARKKWEQAMDEEHKSLIEDQTWDLVKLPEGKRALQNKWVYRVKEEEGGKKRYKARLVVKGFAQKKGIDFDEIFSPVVKMTSIRTILGIVAAEDLHLEQLDVKTAFLHGDLEEELYMQQPEGYEVKGKEEM</sequence>
<evidence type="ECO:0000313" key="6">
    <source>
        <dbReference type="Proteomes" id="UP000824469"/>
    </source>
</evidence>
<evidence type="ECO:0000256" key="2">
    <source>
        <dbReference type="ARBA" id="ARBA00022801"/>
    </source>
</evidence>
<protein>
    <recommendedName>
        <fullName evidence="4">Integrase catalytic domain-containing protein</fullName>
    </recommendedName>
</protein>
<dbReference type="PANTHER" id="PTHR42648:SF28">
    <property type="entry name" value="TRANSPOSON-ENCODED PROTEIN WITH RIBONUCLEASE H-LIKE AND RETROVIRUS ZINC FINGER-LIKE DOMAINS"/>
    <property type="match status" value="1"/>
</dbReference>